<comment type="caution">
    <text evidence="1">The sequence shown here is derived from an EMBL/GenBank/DDBJ whole genome shotgun (WGS) entry which is preliminary data.</text>
</comment>
<sequence>MSKHHETASKRNGPAKRIAPETWERHKTVLQRLYLEQRMPLTEVMKDMKQNCKFDATQKQFRYRFEKWKWPKYGQKHSQSPEIQSDSPADANQNSALETIEGSDTSTEDSDQEHGDNVTPSSSDWEDVTDRDISILRQQFLSVFSEVCYPVPNSVKGLVAASLRDSAGEETRSMRKDIAIGALIQHLGLADGSLNVIAYHHLNYALGKWIEVKDENQERLDEPAISRHRAIEQQPWYQNFDEGSPASRCISSCLEWINQQLRLRWPRETALSYFDAPGSDGGRNVSKQDVRLFVYLVDAWLGDESSQGTQCSGNCWDELAERATGVSPIEMLRTMSSLIVDAARPDSETPPQRRSARNIRSGDDNNGDQLIDSALAGVEAIEGDKRALVREFVTEFVWIHDPNHRLDEDRSRFEAEARRAAEVYADAKLCVSIEPTCDLDGVVSDDTGSLGDDSDNSTEE</sequence>
<reference evidence="1 2" key="1">
    <citation type="journal article" date="2022" name="New Phytol.">
        <title>Ecological generalism drives hyperdiversity of secondary metabolite gene clusters in xylarialean endophytes.</title>
        <authorList>
            <person name="Franco M.E.E."/>
            <person name="Wisecaver J.H."/>
            <person name="Arnold A.E."/>
            <person name="Ju Y.M."/>
            <person name="Slot J.C."/>
            <person name="Ahrendt S."/>
            <person name="Moore L.P."/>
            <person name="Eastman K.E."/>
            <person name="Scott K."/>
            <person name="Konkel Z."/>
            <person name="Mondo S.J."/>
            <person name="Kuo A."/>
            <person name="Hayes R.D."/>
            <person name="Haridas S."/>
            <person name="Andreopoulos B."/>
            <person name="Riley R."/>
            <person name="LaButti K."/>
            <person name="Pangilinan J."/>
            <person name="Lipzen A."/>
            <person name="Amirebrahimi M."/>
            <person name="Yan J."/>
            <person name="Adam C."/>
            <person name="Keymanesh K."/>
            <person name="Ng V."/>
            <person name="Louie K."/>
            <person name="Northen T."/>
            <person name="Drula E."/>
            <person name="Henrissat B."/>
            <person name="Hsieh H.M."/>
            <person name="Youens-Clark K."/>
            <person name="Lutzoni F."/>
            <person name="Miadlikowska J."/>
            <person name="Eastwood D.C."/>
            <person name="Hamelin R.C."/>
            <person name="Grigoriev I.V."/>
            <person name="U'Ren J.M."/>
        </authorList>
    </citation>
    <scope>NUCLEOTIDE SEQUENCE [LARGE SCALE GENOMIC DNA]</scope>
    <source>
        <strain evidence="1 2">ER1909</strain>
    </source>
</reference>
<proteinExistence type="predicted"/>
<evidence type="ECO:0000313" key="2">
    <source>
        <dbReference type="Proteomes" id="UP001497680"/>
    </source>
</evidence>
<accession>A0ACC0D109</accession>
<dbReference type="EMBL" id="MU394317">
    <property type="protein sequence ID" value="KAI6086243.1"/>
    <property type="molecule type" value="Genomic_DNA"/>
</dbReference>
<organism evidence="1 2">
    <name type="scientific">Hypoxylon rubiginosum</name>
    <dbReference type="NCBI Taxonomy" id="110542"/>
    <lineage>
        <taxon>Eukaryota</taxon>
        <taxon>Fungi</taxon>
        <taxon>Dikarya</taxon>
        <taxon>Ascomycota</taxon>
        <taxon>Pezizomycotina</taxon>
        <taxon>Sordariomycetes</taxon>
        <taxon>Xylariomycetidae</taxon>
        <taxon>Xylariales</taxon>
        <taxon>Hypoxylaceae</taxon>
        <taxon>Hypoxylon</taxon>
    </lineage>
</organism>
<protein>
    <submittedName>
        <fullName evidence="1">Clr5 domain-containing protein</fullName>
    </submittedName>
</protein>
<name>A0ACC0D109_9PEZI</name>
<gene>
    <name evidence="1" type="ORF">F4821DRAFT_260133</name>
</gene>
<keyword evidence="2" id="KW-1185">Reference proteome</keyword>
<evidence type="ECO:0000313" key="1">
    <source>
        <dbReference type="EMBL" id="KAI6086243.1"/>
    </source>
</evidence>
<dbReference type="Proteomes" id="UP001497680">
    <property type="component" value="Unassembled WGS sequence"/>
</dbReference>